<feature type="region of interest" description="Disordered" evidence="7">
    <location>
        <begin position="37"/>
        <end position="131"/>
    </location>
</feature>
<evidence type="ECO:0000256" key="6">
    <source>
        <dbReference type="ARBA" id="ARBA00023136"/>
    </source>
</evidence>
<feature type="domain" description="Peptidase S54 rhomboid" evidence="9">
    <location>
        <begin position="250"/>
        <end position="401"/>
    </location>
</feature>
<sequence length="418" mass="46525">MPCRISLQVLATRCSPSLGVAAPRSFRFWSPQSPVFSISTRSTSSSSPQPSAEKHSSRRGRRKSDSPSAKTQVDASRKASLLLNRLSKAGKKPSQNIPIAPDSEQAVSAPATLSHKDSLPVEPDGEERKSVEIDEKEEAIQKLILGRRRKLLWPGVWTVFAVAGTYGTLAYLDIKYNSEAAFSHVELPERSQLPQSWFLTPTVIKEGLRTGWNELDKLTIGIVVASVAIHFMKRSPLPFWEHLIHITGEKKYTAFTYPLVHSNWAHIGQNMFALCWFLPGVVRYFDGDMFHTAAFFASVPLITSYLQHFAFRWGTVNSLPLNMGSSGAIAAVFGAFCMAYPDEKVWMPSFVIVRLDAQYWGALFAAWQLVAMVKTQTGGNRPAFMVHLVSLGLGAAYVYFDGQNLVWKPLITRLSKDE</sequence>
<feature type="compositionally biased region" description="Low complexity" evidence="7">
    <location>
        <begin position="37"/>
        <end position="51"/>
    </location>
</feature>
<keyword evidence="6 8" id="KW-0472">Membrane</keyword>
<evidence type="ECO:0000313" key="10">
    <source>
        <dbReference type="EMBL" id="KAF1843151.1"/>
    </source>
</evidence>
<dbReference type="InterPro" id="IPR035952">
    <property type="entry name" value="Rhomboid-like_sf"/>
</dbReference>
<protein>
    <recommendedName>
        <fullName evidence="9">Peptidase S54 rhomboid domain-containing protein</fullName>
    </recommendedName>
</protein>
<dbReference type="PANTHER" id="PTHR43731:SF14">
    <property type="entry name" value="PRESENILIN-ASSOCIATED RHOMBOID-LIKE PROTEIN, MITOCHONDRIAL"/>
    <property type="match status" value="1"/>
</dbReference>
<feature type="transmembrane region" description="Helical" evidence="8">
    <location>
        <begin position="319"/>
        <end position="341"/>
    </location>
</feature>
<dbReference type="OrthoDB" id="10260614at2759"/>
<organism evidence="10 11">
    <name type="scientific">Cucurbitaria berberidis CBS 394.84</name>
    <dbReference type="NCBI Taxonomy" id="1168544"/>
    <lineage>
        <taxon>Eukaryota</taxon>
        <taxon>Fungi</taxon>
        <taxon>Dikarya</taxon>
        <taxon>Ascomycota</taxon>
        <taxon>Pezizomycotina</taxon>
        <taxon>Dothideomycetes</taxon>
        <taxon>Pleosporomycetidae</taxon>
        <taxon>Pleosporales</taxon>
        <taxon>Pleosporineae</taxon>
        <taxon>Cucurbitariaceae</taxon>
        <taxon>Cucurbitaria</taxon>
    </lineage>
</organism>
<comment type="similarity">
    <text evidence="2">Belongs to the peptidase S54 family.</text>
</comment>
<keyword evidence="5 8" id="KW-1133">Transmembrane helix</keyword>
<dbReference type="RefSeq" id="XP_040785714.1">
    <property type="nucleotide sequence ID" value="XM_040929265.1"/>
</dbReference>
<dbReference type="Gene3D" id="1.20.1540.10">
    <property type="entry name" value="Rhomboid-like"/>
    <property type="match status" value="1"/>
</dbReference>
<evidence type="ECO:0000256" key="3">
    <source>
        <dbReference type="ARBA" id="ARBA00022692"/>
    </source>
</evidence>
<dbReference type="Proteomes" id="UP000800039">
    <property type="component" value="Unassembled WGS sequence"/>
</dbReference>
<dbReference type="GO" id="GO:0004252">
    <property type="term" value="F:serine-type endopeptidase activity"/>
    <property type="evidence" value="ECO:0007669"/>
    <property type="project" value="InterPro"/>
</dbReference>
<evidence type="ECO:0000256" key="1">
    <source>
        <dbReference type="ARBA" id="ARBA00004141"/>
    </source>
</evidence>
<dbReference type="SUPFAM" id="SSF144091">
    <property type="entry name" value="Rhomboid-like"/>
    <property type="match status" value="1"/>
</dbReference>
<comment type="subcellular location">
    <subcellularLocation>
        <location evidence="1">Membrane</location>
        <topology evidence="1">Multi-pass membrane protein</topology>
    </subcellularLocation>
</comment>
<feature type="transmembrane region" description="Helical" evidence="8">
    <location>
        <begin position="347"/>
        <end position="370"/>
    </location>
</feature>
<dbReference type="GO" id="GO:0016020">
    <property type="term" value="C:membrane"/>
    <property type="evidence" value="ECO:0007669"/>
    <property type="project" value="UniProtKB-SubCell"/>
</dbReference>
<dbReference type="PANTHER" id="PTHR43731">
    <property type="entry name" value="RHOMBOID PROTEASE"/>
    <property type="match status" value="1"/>
</dbReference>
<evidence type="ECO:0000256" key="4">
    <source>
        <dbReference type="ARBA" id="ARBA00022801"/>
    </source>
</evidence>
<keyword evidence="4" id="KW-0378">Hydrolase</keyword>
<dbReference type="InterPro" id="IPR050925">
    <property type="entry name" value="Rhomboid_protease_S54"/>
</dbReference>
<keyword evidence="3 8" id="KW-0812">Transmembrane</keyword>
<feature type="transmembrane region" description="Helical" evidence="8">
    <location>
        <begin position="151"/>
        <end position="172"/>
    </location>
</feature>
<evidence type="ECO:0000313" key="11">
    <source>
        <dbReference type="Proteomes" id="UP000800039"/>
    </source>
</evidence>
<dbReference type="Pfam" id="PF01694">
    <property type="entry name" value="Rhomboid"/>
    <property type="match status" value="1"/>
</dbReference>
<dbReference type="AlphaFoldDB" id="A0A9P4GCS3"/>
<reference evidence="10" key="1">
    <citation type="submission" date="2020-01" db="EMBL/GenBank/DDBJ databases">
        <authorList>
            <consortium name="DOE Joint Genome Institute"/>
            <person name="Haridas S."/>
            <person name="Albert R."/>
            <person name="Binder M."/>
            <person name="Bloem J."/>
            <person name="Labutti K."/>
            <person name="Salamov A."/>
            <person name="Andreopoulos B."/>
            <person name="Baker S.E."/>
            <person name="Barry K."/>
            <person name="Bills G."/>
            <person name="Bluhm B.H."/>
            <person name="Cannon C."/>
            <person name="Castanera R."/>
            <person name="Culley D.E."/>
            <person name="Daum C."/>
            <person name="Ezra D."/>
            <person name="Gonzalez J.B."/>
            <person name="Henrissat B."/>
            <person name="Kuo A."/>
            <person name="Liang C."/>
            <person name="Lipzen A."/>
            <person name="Lutzoni F."/>
            <person name="Magnuson J."/>
            <person name="Mondo S."/>
            <person name="Nolan M."/>
            <person name="Ohm R."/>
            <person name="Pangilinan J."/>
            <person name="Park H.-J."/>
            <person name="Ramirez L."/>
            <person name="Alfaro M."/>
            <person name="Sun H."/>
            <person name="Tritt A."/>
            <person name="Yoshinaga Y."/>
            <person name="Zwiers L.-H."/>
            <person name="Turgeon B.G."/>
            <person name="Goodwin S.B."/>
            <person name="Spatafora J.W."/>
            <person name="Crous P.W."/>
            <person name="Grigoriev I.V."/>
        </authorList>
    </citation>
    <scope>NUCLEOTIDE SEQUENCE</scope>
    <source>
        <strain evidence="10">CBS 394.84</strain>
    </source>
</reference>
<comment type="caution">
    <text evidence="10">The sequence shown here is derived from an EMBL/GenBank/DDBJ whole genome shotgun (WGS) entry which is preliminary data.</text>
</comment>
<dbReference type="InterPro" id="IPR022764">
    <property type="entry name" value="Peptidase_S54_rhomboid_dom"/>
</dbReference>
<feature type="transmembrane region" description="Helical" evidence="8">
    <location>
        <begin position="382"/>
        <end position="400"/>
    </location>
</feature>
<dbReference type="GeneID" id="63846517"/>
<evidence type="ECO:0000256" key="8">
    <source>
        <dbReference type="SAM" id="Phobius"/>
    </source>
</evidence>
<gene>
    <name evidence="10" type="ORF">K460DRAFT_291260</name>
</gene>
<evidence type="ECO:0000259" key="9">
    <source>
        <dbReference type="Pfam" id="PF01694"/>
    </source>
</evidence>
<evidence type="ECO:0000256" key="2">
    <source>
        <dbReference type="ARBA" id="ARBA00009045"/>
    </source>
</evidence>
<keyword evidence="11" id="KW-1185">Reference proteome</keyword>
<name>A0A9P4GCS3_9PLEO</name>
<feature type="transmembrane region" description="Helical" evidence="8">
    <location>
        <begin position="289"/>
        <end position="307"/>
    </location>
</feature>
<evidence type="ECO:0000256" key="7">
    <source>
        <dbReference type="SAM" id="MobiDB-lite"/>
    </source>
</evidence>
<evidence type="ECO:0000256" key="5">
    <source>
        <dbReference type="ARBA" id="ARBA00022989"/>
    </source>
</evidence>
<dbReference type="EMBL" id="ML976617">
    <property type="protein sequence ID" value="KAF1843151.1"/>
    <property type="molecule type" value="Genomic_DNA"/>
</dbReference>
<accession>A0A9P4GCS3</accession>
<proteinExistence type="inferred from homology"/>